<proteinExistence type="predicted"/>
<dbReference type="InterPro" id="IPR011006">
    <property type="entry name" value="CheY-like_superfamily"/>
</dbReference>
<dbReference type="PROSITE" id="PS50110">
    <property type="entry name" value="RESPONSE_REGULATORY"/>
    <property type="match status" value="1"/>
</dbReference>
<feature type="domain" description="Response regulatory" evidence="3">
    <location>
        <begin position="15"/>
        <end position="133"/>
    </location>
</feature>
<evidence type="ECO:0000256" key="2">
    <source>
        <dbReference type="PROSITE-ProRule" id="PRU00169"/>
    </source>
</evidence>
<sequence length="160" mass="16553">MSATPPTPTTNRRPRALLLDDDAVVVRLLRTALQCHGYEVLSAGDGAEGVAVLLDALLDLDVLVVDLDLPGRDGWSFLRLIRDAGGERDLPVVVLATAASPAVRAQLRSLGADAVVERSAGPAAVARAVDAVVAHPASRTRIRATVDSISALLVPVAVAA</sequence>
<feature type="modified residue" description="4-aspartylphosphate" evidence="2">
    <location>
        <position position="66"/>
    </location>
</feature>
<evidence type="ECO:0000256" key="1">
    <source>
        <dbReference type="ARBA" id="ARBA00022553"/>
    </source>
</evidence>
<dbReference type="InterPro" id="IPR050595">
    <property type="entry name" value="Bact_response_regulator"/>
</dbReference>
<gene>
    <name evidence="4" type="ORF">AMOR_57100</name>
</gene>
<dbReference type="RefSeq" id="WP_248357193.1">
    <property type="nucleotide sequence ID" value="NZ_AP025591.1"/>
</dbReference>
<reference evidence="5" key="1">
    <citation type="journal article" date="2022" name="Int. J. Syst. Evol. Microbiol.">
        <title>Anaeromyxobacter oryzae sp. nov., Anaeromyxobacter diazotrophicus sp. nov. and Anaeromyxobacter paludicola sp. nov., isolated from paddy soils.</title>
        <authorList>
            <person name="Itoh H."/>
            <person name="Xu Z."/>
            <person name="Mise K."/>
            <person name="Masuda Y."/>
            <person name="Ushijima N."/>
            <person name="Hayakawa C."/>
            <person name="Shiratori Y."/>
            <person name="Senoo K."/>
        </authorList>
    </citation>
    <scope>NUCLEOTIDE SEQUENCE [LARGE SCALE GENOMIC DNA]</scope>
    <source>
        <strain evidence="5">Red232</strain>
    </source>
</reference>
<evidence type="ECO:0000313" key="5">
    <source>
        <dbReference type="Proteomes" id="UP001162891"/>
    </source>
</evidence>
<accession>A0ABM7X4M2</accession>
<name>A0ABM7X4M2_9BACT</name>
<dbReference type="SUPFAM" id="SSF52172">
    <property type="entry name" value="CheY-like"/>
    <property type="match status" value="1"/>
</dbReference>
<evidence type="ECO:0000313" key="4">
    <source>
        <dbReference type="EMBL" id="BDG06714.1"/>
    </source>
</evidence>
<dbReference type="Pfam" id="PF00072">
    <property type="entry name" value="Response_reg"/>
    <property type="match status" value="1"/>
</dbReference>
<dbReference type="Gene3D" id="3.40.50.2300">
    <property type="match status" value="1"/>
</dbReference>
<dbReference type="EMBL" id="AP025591">
    <property type="protein sequence ID" value="BDG06714.1"/>
    <property type="molecule type" value="Genomic_DNA"/>
</dbReference>
<dbReference type="Proteomes" id="UP001162891">
    <property type="component" value="Chromosome"/>
</dbReference>
<keyword evidence="5" id="KW-1185">Reference proteome</keyword>
<dbReference type="CDD" id="cd00156">
    <property type="entry name" value="REC"/>
    <property type="match status" value="1"/>
</dbReference>
<organism evidence="4 5">
    <name type="scientific">Anaeromyxobacter oryzae</name>
    <dbReference type="NCBI Taxonomy" id="2918170"/>
    <lineage>
        <taxon>Bacteria</taxon>
        <taxon>Pseudomonadati</taxon>
        <taxon>Myxococcota</taxon>
        <taxon>Myxococcia</taxon>
        <taxon>Myxococcales</taxon>
        <taxon>Cystobacterineae</taxon>
        <taxon>Anaeromyxobacteraceae</taxon>
        <taxon>Anaeromyxobacter</taxon>
    </lineage>
</organism>
<dbReference type="InterPro" id="IPR001789">
    <property type="entry name" value="Sig_transdc_resp-reg_receiver"/>
</dbReference>
<dbReference type="PANTHER" id="PTHR44591:SF3">
    <property type="entry name" value="RESPONSE REGULATORY DOMAIN-CONTAINING PROTEIN"/>
    <property type="match status" value="1"/>
</dbReference>
<evidence type="ECO:0000259" key="3">
    <source>
        <dbReference type="PROSITE" id="PS50110"/>
    </source>
</evidence>
<keyword evidence="1 2" id="KW-0597">Phosphoprotein</keyword>
<protein>
    <recommendedName>
        <fullName evidence="3">Response regulatory domain-containing protein</fullName>
    </recommendedName>
</protein>
<dbReference type="SMART" id="SM00448">
    <property type="entry name" value="REC"/>
    <property type="match status" value="1"/>
</dbReference>
<dbReference type="PANTHER" id="PTHR44591">
    <property type="entry name" value="STRESS RESPONSE REGULATOR PROTEIN 1"/>
    <property type="match status" value="1"/>
</dbReference>